<keyword evidence="9" id="KW-1185">Reference proteome</keyword>
<evidence type="ECO:0000256" key="6">
    <source>
        <dbReference type="SAM" id="Phobius"/>
    </source>
</evidence>
<keyword evidence="2" id="KW-1003">Cell membrane</keyword>
<evidence type="ECO:0000256" key="4">
    <source>
        <dbReference type="ARBA" id="ARBA00022989"/>
    </source>
</evidence>
<reference evidence="9" key="1">
    <citation type="journal article" date="2019" name="Int. J. Syst. Evol. Microbiol.">
        <title>The Global Catalogue of Microorganisms (GCM) 10K type strain sequencing project: providing services to taxonomists for standard genome sequencing and annotation.</title>
        <authorList>
            <consortium name="The Broad Institute Genomics Platform"/>
            <consortium name="The Broad Institute Genome Sequencing Center for Infectious Disease"/>
            <person name="Wu L."/>
            <person name="Ma J."/>
        </authorList>
    </citation>
    <scope>NUCLEOTIDE SEQUENCE [LARGE SCALE GENOMIC DNA]</scope>
    <source>
        <strain evidence="9">KCTC 42644</strain>
    </source>
</reference>
<dbReference type="Proteomes" id="UP001595615">
    <property type="component" value="Unassembled WGS sequence"/>
</dbReference>
<comment type="subcellular location">
    <subcellularLocation>
        <location evidence="1">Cell membrane</location>
        <topology evidence="1">Single-pass membrane protein</topology>
    </subcellularLocation>
</comment>
<dbReference type="RefSeq" id="WP_380855448.1">
    <property type="nucleotide sequence ID" value="NZ_JBHRXV010000001.1"/>
</dbReference>
<dbReference type="Pfam" id="PF04024">
    <property type="entry name" value="PspC"/>
    <property type="match status" value="1"/>
</dbReference>
<keyword evidence="5 6" id="KW-0472">Membrane</keyword>
<comment type="caution">
    <text evidence="8">The sequence shown here is derived from an EMBL/GenBank/DDBJ whole genome shotgun (WGS) entry which is preliminary data.</text>
</comment>
<dbReference type="PANTHER" id="PTHR33885:SF3">
    <property type="entry name" value="PHAGE SHOCK PROTEIN C"/>
    <property type="match status" value="1"/>
</dbReference>
<keyword evidence="4 6" id="KW-1133">Transmembrane helix</keyword>
<proteinExistence type="predicted"/>
<evidence type="ECO:0000256" key="3">
    <source>
        <dbReference type="ARBA" id="ARBA00022692"/>
    </source>
</evidence>
<feature type="domain" description="Phage shock protein PspC N-terminal" evidence="7">
    <location>
        <begin position="6"/>
        <end position="62"/>
    </location>
</feature>
<name>A0ABV7X5M4_9SPHN</name>
<keyword evidence="3 6" id="KW-0812">Transmembrane</keyword>
<dbReference type="InterPro" id="IPR007168">
    <property type="entry name" value="Phageshock_PspC_N"/>
</dbReference>
<feature type="transmembrane region" description="Helical" evidence="6">
    <location>
        <begin position="33"/>
        <end position="57"/>
    </location>
</feature>
<dbReference type="InterPro" id="IPR052027">
    <property type="entry name" value="PspC"/>
</dbReference>
<dbReference type="EMBL" id="JBHRXV010000001">
    <property type="protein sequence ID" value="MFC3711131.1"/>
    <property type="molecule type" value="Genomic_DNA"/>
</dbReference>
<accession>A0ABV7X5M4</accession>
<evidence type="ECO:0000313" key="8">
    <source>
        <dbReference type="EMBL" id="MFC3711131.1"/>
    </source>
</evidence>
<evidence type="ECO:0000313" key="9">
    <source>
        <dbReference type="Proteomes" id="UP001595615"/>
    </source>
</evidence>
<evidence type="ECO:0000256" key="1">
    <source>
        <dbReference type="ARBA" id="ARBA00004162"/>
    </source>
</evidence>
<evidence type="ECO:0000259" key="7">
    <source>
        <dbReference type="Pfam" id="PF04024"/>
    </source>
</evidence>
<evidence type="ECO:0000256" key="2">
    <source>
        <dbReference type="ARBA" id="ARBA00022475"/>
    </source>
</evidence>
<dbReference type="PANTHER" id="PTHR33885">
    <property type="entry name" value="PHAGE SHOCK PROTEIN C"/>
    <property type="match status" value="1"/>
</dbReference>
<protein>
    <submittedName>
        <fullName evidence="8">PspC domain-containing protein</fullName>
    </submittedName>
</protein>
<evidence type="ECO:0000256" key="5">
    <source>
        <dbReference type="ARBA" id="ARBA00023136"/>
    </source>
</evidence>
<organism evidence="8 9">
    <name type="scientific">Sphingoaurantiacus capsulatus</name>
    <dbReference type="NCBI Taxonomy" id="1771310"/>
    <lineage>
        <taxon>Bacteria</taxon>
        <taxon>Pseudomonadati</taxon>
        <taxon>Pseudomonadota</taxon>
        <taxon>Alphaproteobacteria</taxon>
        <taxon>Sphingomonadales</taxon>
        <taxon>Sphingosinicellaceae</taxon>
        <taxon>Sphingoaurantiacus</taxon>
    </lineage>
</organism>
<gene>
    <name evidence="8" type="ORF">ACFOMD_01020</name>
</gene>
<sequence>MNVSGRKLYLNKGSAKLLGVCAGLAEYLGVDTLWVRLGFVAVTLFGSGIPFLAYLVLAMAVEAKPAGMVTEA</sequence>